<sequence length="104" mass="12019">MLNRLKEIFESTCAKWRSKVTEFNGESDHVHLVISYPPDVEVSKLVNNLKTVSSRLIRKEFNEQVNQFYKKPVFWTGAYFVASCGGVTLEQLKSYVEKQSNPDD</sequence>
<dbReference type="GO" id="GO:0006313">
    <property type="term" value="P:DNA transposition"/>
    <property type="evidence" value="ECO:0007669"/>
    <property type="project" value="InterPro"/>
</dbReference>
<dbReference type="Proteomes" id="UP000268857">
    <property type="component" value="Unassembled WGS sequence"/>
</dbReference>
<dbReference type="InterPro" id="IPR002686">
    <property type="entry name" value="Transposase_17"/>
</dbReference>
<name>A0A433MZV3_CHLFR</name>
<dbReference type="SUPFAM" id="SSF143422">
    <property type="entry name" value="Transposase IS200-like"/>
    <property type="match status" value="1"/>
</dbReference>
<reference evidence="2 3" key="1">
    <citation type="journal article" date="2019" name="Genome Biol. Evol.">
        <title>Day and night: Metabolic profiles and evolutionary relationships of six axenic non-marine cyanobacteria.</title>
        <authorList>
            <person name="Will S.E."/>
            <person name="Henke P."/>
            <person name="Boedeker C."/>
            <person name="Huang S."/>
            <person name="Brinkmann H."/>
            <person name="Rohde M."/>
            <person name="Jarek M."/>
            <person name="Friedl T."/>
            <person name="Seufert S."/>
            <person name="Schumacher M."/>
            <person name="Overmann J."/>
            <person name="Neumann-Schaal M."/>
            <person name="Petersen J."/>
        </authorList>
    </citation>
    <scope>NUCLEOTIDE SEQUENCE [LARGE SCALE GENOMIC DNA]</scope>
    <source>
        <strain evidence="2 3">PCC 6912</strain>
    </source>
</reference>
<dbReference type="Pfam" id="PF01797">
    <property type="entry name" value="Y1_Tnp"/>
    <property type="match status" value="1"/>
</dbReference>
<evidence type="ECO:0000313" key="3">
    <source>
        <dbReference type="Proteomes" id="UP000268857"/>
    </source>
</evidence>
<keyword evidence="3" id="KW-1185">Reference proteome</keyword>
<proteinExistence type="predicted"/>
<dbReference type="PANTHER" id="PTHR33360:SF2">
    <property type="entry name" value="TRANSPOSASE FOR INSERTION SEQUENCE ELEMENT IS200"/>
    <property type="match status" value="1"/>
</dbReference>
<dbReference type="Gene3D" id="3.30.70.1290">
    <property type="entry name" value="Transposase IS200-like"/>
    <property type="match status" value="1"/>
</dbReference>
<dbReference type="InterPro" id="IPR036515">
    <property type="entry name" value="Transposase_17_sf"/>
</dbReference>
<accession>A0A433MZV3</accession>
<dbReference type="GO" id="GO:0004803">
    <property type="term" value="F:transposase activity"/>
    <property type="evidence" value="ECO:0007669"/>
    <property type="project" value="InterPro"/>
</dbReference>
<dbReference type="PANTHER" id="PTHR33360">
    <property type="entry name" value="TRANSPOSASE FOR INSERTION SEQUENCE ELEMENT IS200"/>
    <property type="match status" value="1"/>
</dbReference>
<dbReference type="SMART" id="SM01321">
    <property type="entry name" value="Y1_Tnp"/>
    <property type="match status" value="1"/>
</dbReference>
<comment type="caution">
    <text evidence="2">The sequence shown here is derived from an EMBL/GenBank/DDBJ whole genome shotgun (WGS) entry which is preliminary data.</text>
</comment>
<organism evidence="2 3">
    <name type="scientific">Chlorogloeopsis fritschii PCC 6912</name>
    <dbReference type="NCBI Taxonomy" id="211165"/>
    <lineage>
        <taxon>Bacteria</taxon>
        <taxon>Bacillati</taxon>
        <taxon>Cyanobacteriota</taxon>
        <taxon>Cyanophyceae</taxon>
        <taxon>Nostocales</taxon>
        <taxon>Chlorogloeopsidaceae</taxon>
        <taxon>Chlorogloeopsis</taxon>
    </lineage>
</organism>
<dbReference type="NCBIfam" id="NF033573">
    <property type="entry name" value="transpos_IS200"/>
    <property type="match status" value="1"/>
</dbReference>
<evidence type="ECO:0000259" key="1">
    <source>
        <dbReference type="SMART" id="SM01321"/>
    </source>
</evidence>
<protein>
    <recommendedName>
        <fullName evidence="1">Transposase IS200-like domain-containing protein</fullName>
    </recommendedName>
</protein>
<gene>
    <name evidence="2" type="ORF">PCC6912_53820</name>
</gene>
<evidence type="ECO:0000313" key="2">
    <source>
        <dbReference type="EMBL" id="RUR74074.1"/>
    </source>
</evidence>
<dbReference type="STRING" id="211165.GCA_000317285_05740"/>
<dbReference type="AlphaFoldDB" id="A0A433MZV3"/>
<feature type="domain" description="Transposase IS200-like" evidence="1">
    <location>
        <begin position="1"/>
        <end position="99"/>
    </location>
</feature>
<dbReference type="GO" id="GO:0003677">
    <property type="term" value="F:DNA binding"/>
    <property type="evidence" value="ECO:0007669"/>
    <property type="project" value="InterPro"/>
</dbReference>
<dbReference type="EMBL" id="RSCJ01000031">
    <property type="protein sequence ID" value="RUR74074.1"/>
    <property type="molecule type" value="Genomic_DNA"/>
</dbReference>